<dbReference type="CDD" id="cd00009">
    <property type="entry name" value="AAA"/>
    <property type="match status" value="1"/>
</dbReference>
<dbReference type="EMBL" id="LR594052">
    <property type="protein sequence ID" value="VTT44594.1"/>
    <property type="molecule type" value="Genomic_DNA"/>
</dbReference>
<dbReference type="InterPro" id="IPR003593">
    <property type="entry name" value="AAA+_ATPase"/>
</dbReference>
<dbReference type="GO" id="GO:0006260">
    <property type="term" value="P:DNA replication"/>
    <property type="evidence" value="ECO:0007669"/>
    <property type="project" value="TreeGrafter"/>
</dbReference>
<feature type="domain" description="AAA+ ATPase" evidence="1">
    <location>
        <begin position="127"/>
        <end position="277"/>
    </location>
</feature>
<dbReference type="OrthoDB" id="2052561at2"/>
<evidence type="ECO:0000313" key="3">
    <source>
        <dbReference type="Proteomes" id="UP000306241"/>
    </source>
</evidence>
<dbReference type="RefSeq" id="WP_093958702.1">
    <property type="nucleotide sequence ID" value="NZ_FZQN01000001.1"/>
</dbReference>
<dbReference type="InterPro" id="IPR002611">
    <property type="entry name" value="IstB_ATP-bd"/>
</dbReference>
<dbReference type="Gene3D" id="3.40.50.300">
    <property type="entry name" value="P-loop containing nucleotide triphosphate hydrolases"/>
    <property type="match status" value="1"/>
</dbReference>
<dbReference type="InterPro" id="IPR027417">
    <property type="entry name" value="P-loop_NTPase"/>
</dbReference>
<evidence type="ECO:0000313" key="2">
    <source>
        <dbReference type="EMBL" id="VTT44594.1"/>
    </source>
</evidence>
<proteinExistence type="predicted"/>
<dbReference type="Proteomes" id="UP000306241">
    <property type="component" value="Chromosome"/>
</dbReference>
<dbReference type="Pfam" id="PF01695">
    <property type="entry name" value="IstB_IS21"/>
    <property type="match status" value="1"/>
</dbReference>
<dbReference type="AlphaFoldDB" id="A0A4V0H5W1"/>
<organism evidence="2 3">
    <name type="scientific">Streptococcus porcinus</name>
    <dbReference type="NCBI Taxonomy" id="1340"/>
    <lineage>
        <taxon>Bacteria</taxon>
        <taxon>Bacillati</taxon>
        <taxon>Bacillota</taxon>
        <taxon>Bacilli</taxon>
        <taxon>Lactobacillales</taxon>
        <taxon>Streptococcaceae</taxon>
        <taxon>Streptococcus</taxon>
    </lineage>
</organism>
<dbReference type="GO" id="GO:0005524">
    <property type="term" value="F:ATP binding"/>
    <property type="evidence" value="ECO:0007669"/>
    <property type="project" value="InterPro"/>
</dbReference>
<name>A0A4V0H5W1_STRPO</name>
<evidence type="ECO:0000259" key="1">
    <source>
        <dbReference type="SMART" id="SM00382"/>
    </source>
</evidence>
<reference evidence="2 3" key="1">
    <citation type="submission" date="2019-05" db="EMBL/GenBank/DDBJ databases">
        <authorList>
            <consortium name="Pathogen Informatics"/>
        </authorList>
    </citation>
    <scope>NUCLEOTIDE SEQUENCE [LARGE SCALE GENOMIC DNA]</scope>
    <source>
        <strain evidence="2 3">NCTC10924</strain>
    </source>
</reference>
<protein>
    <submittedName>
        <fullName evidence="2">Phage DNA replication protein</fullName>
    </submittedName>
</protein>
<accession>A0A4V0H5W1</accession>
<gene>
    <name evidence="2" type="primary">dnaC_1</name>
    <name evidence="2" type="ORF">NCTC10924_01174</name>
</gene>
<dbReference type="PANTHER" id="PTHR30050:SF4">
    <property type="entry name" value="ATP-BINDING PROTEIN RV3427C IN INSERTION SEQUENCE-RELATED"/>
    <property type="match status" value="1"/>
</dbReference>
<dbReference type="PANTHER" id="PTHR30050">
    <property type="entry name" value="CHROMOSOMAL REPLICATION INITIATOR PROTEIN DNAA"/>
    <property type="match status" value="1"/>
</dbReference>
<dbReference type="SUPFAM" id="SSF52540">
    <property type="entry name" value="P-loop containing nucleoside triphosphate hydrolases"/>
    <property type="match status" value="1"/>
</dbReference>
<sequence length="282" mass="32217">MALKEALGAIGDGTIKGMIQSEFLIDTGKTCQIHSAPIYRRTRPKGKESEFCIACQHNERDKKREQVDIAYQNQAILSNGYNVFKRESIFSNELKKADFKNFEIIKPIDDRAKNYGDRLIRDYIKGIDGNAIIQGEPGVGKSFLAMSIAKKLNVTYKNFRQSKSVIFVSTSMLVRLVQDSFKYSESKYSQDRITKLLIDCDILILDDLGKESSSGSTIKPAGDWTYRFLFNILDNRKSTIITTNFTVRELQQIYDKALVDRILKGSRDKIFVYPKETESKRS</sequence>
<dbReference type="SMART" id="SM00382">
    <property type="entry name" value="AAA"/>
    <property type="match status" value="1"/>
</dbReference>